<protein>
    <submittedName>
        <fullName evidence="3">Amino acid racemase</fullName>
        <ecNumber evidence="3">5.1.1.-</ecNumber>
    </submittedName>
</protein>
<dbReference type="PANTHER" id="PTHR21198">
    <property type="entry name" value="GLUTAMATE RACEMASE"/>
    <property type="match status" value="1"/>
</dbReference>
<dbReference type="InterPro" id="IPR001920">
    <property type="entry name" value="Asp/Glu_race"/>
</dbReference>
<dbReference type="Proteomes" id="UP000886800">
    <property type="component" value="Unassembled WGS sequence"/>
</dbReference>
<name>A0A9D2B8A0_9FIRM</name>
<dbReference type="EC" id="5.1.1.-" evidence="3"/>
<evidence type="ECO:0000313" key="3">
    <source>
        <dbReference type="EMBL" id="HIX65922.1"/>
    </source>
</evidence>
<dbReference type="NCBIfam" id="TIGR00035">
    <property type="entry name" value="asp_race"/>
    <property type="match status" value="1"/>
</dbReference>
<evidence type="ECO:0000256" key="2">
    <source>
        <dbReference type="ARBA" id="ARBA00023235"/>
    </source>
</evidence>
<evidence type="ECO:0000256" key="1">
    <source>
        <dbReference type="ARBA" id="ARBA00007847"/>
    </source>
</evidence>
<dbReference type="InterPro" id="IPR033134">
    <property type="entry name" value="Asp/Glu_racemase_AS_2"/>
</dbReference>
<dbReference type="InterPro" id="IPR004380">
    <property type="entry name" value="Asp_race"/>
</dbReference>
<dbReference type="PROSITE" id="PS00924">
    <property type="entry name" value="ASP_GLU_RACEMASE_2"/>
    <property type="match status" value="1"/>
</dbReference>
<dbReference type="Gene3D" id="3.40.50.1860">
    <property type="match status" value="2"/>
</dbReference>
<accession>A0A9D2B8A0</accession>
<evidence type="ECO:0000313" key="4">
    <source>
        <dbReference type="Proteomes" id="UP000886800"/>
    </source>
</evidence>
<keyword evidence="2 3" id="KW-0413">Isomerase</keyword>
<dbReference type="SUPFAM" id="SSF53681">
    <property type="entry name" value="Aspartate/glutamate racemase"/>
    <property type="match status" value="2"/>
</dbReference>
<dbReference type="PANTHER" id="PTHR21198:SF7">
    <property type="entry name" value="ASPARTATE-GLUTAMATE RACEMASE FAMILY"/>
    <property type="match status" value="1"/>
</dbReference>
<organism evidence="3 4">
    <name type="scientific">Candidatus Anaerotruncus excrementipullorum</name>
    <dbReference type="NCBI Taxonomy" id="2838465"/>
    <lineage>
        <taxon>Bacteria</taxon>
        <taxon>Bacillati</taxon>
        <taxon>Bacillota</taxon>
        <taxon>Clostridia</taxon>
        <taxon>Eubacteriales</taxon>
        <taxon>Oscillospiraceae</taxon>
        <taxon>Anaerotruncus</taxon>
    </lineage>
</organism>
<reference evidence="3" key="2">
    <citation type="submission" date="2021-04" db="EMBL/GenBank/DDBJ databases">
        <authorList>
            <person name="Gilroy R."/>
        </authorList>
    </citation>
    <scope>NUCLEOTIDE SEQUENCE</scope>
    <source>
        <strain evidence="3">CHK188-5543</strain>
    </source>
</reference>
<sequence length="236" mass="25380">MKEKVVGIMGGMGPEAGVDLFSRITAETHAKCDTDHLHIILDSNPKMPSRQDAILHGGESPVPAMIATAKNLVNAGADFIIIGANTAHYFYDEVAAAVPVPFLHIIHEAVKETIRLVPDIKKVGVMATTAAMQAHVYEKSCGQFGLEVVAPDAEIQDLMQSAIFDHDYGFKYNGRTEKCIEAAKQVAEHLMAKGAEALIMGCTEIPLILGNTTFSVPLIDPNEIIAKAAVRYAKGE</sequence>
<comment type="caution">
    <text evidence="3">The sequence shown here is derived from an EMBL/GenBank/DDBJ whole genome shotgun (WGS) entry which is preliminary data.</text>
</comment>
<dbReference type="GO" id="GO:0047661">
    <property type="term" value="F:amino-acid racemase activity"/>
    <property type="evidence" value="ECO:0007669"/>
    <property type="project" value="InterPro"/>
</dbReference>
<dbReference type="Pfam" id="PF01177">
    <property type="entry name" value="Asp_Glu_race"/>
    <property type="match status" value="1"/>
</dbReference>
<dbReference type="InterPro" id="IPR015942">
    <property type="entry name" value="Asp/Glu/hydantoin_racemase"/>
</dbReference>
<dbReference type="AlphaFoldDB" id="A0A9D2B8A0"/>
<dbReference type="EMBL" id="DXES01000147">
    <property type="protein sequence ID" value="HIX65922.1"/>
    <property type="molecule type" value="Genomic_DNA"/>
</dbReference>
<proteinExistence type="inferred from homology"/>
<comment type="similarity">
    <text evidence="1">Belongs to the aspartate/glutamate racemases family.</text>
</comment>
<gene>
    <name evidence="3" type="ORF">H9736_06690</name>
</gene>
<reference evidence="3" key="1">
    <citation type="journal article" date="2021" name="PeerJ">
        <title>Extensive microbial diversity within the chicken gut microbiome revealed by metagenomics and culture.</title>
        <authorList>
            <person name="Gilroy R."/>
            <person name="Ravi A."/>
            <person name="Getino M."/>
            <person name="Pursley I."/>
            <person name="Horton D.L."/>
            <person name="Alikhan N.F."/>
            <person name="Baker D."/>
            <person name="Gharbi K."/>
            <person name="Hall N."/>
            <person name="Watson M."/>
            <person name="Adriaenssens E.M."/>
            <person name="Foster-Nyarko E."/>
            <person name="Jarju S."/>
            <person name="Secka A."/>
            <person name="Antonio M."/>
            <person name="Oren A."/>
            <person name="Chaudhuri R.R."/>
            <person name="La Ragione R."/>
            <person name="Hildebrand F."/>
            <person name="Pallen M.J."/>
        </authorList>
    </citation>
    <scope>NUCLEOTIDE SEQUENCE</scope>
    <source>
        <strain evidence="3">CHK188-5543</strain>
    </source>
</reference>